<evidence type="ECO:0000313" key="3">
    <source>
        <dbReference type="EnsemblMetazoa" id="BGLB039925-PA"/>
    </source>
</evidence>
<feature type="compositionally biased region" description="Polar residues" evidence="1">
    <location>
        <begin position="124"/>
        <end position="133"/>
    </location>
</feature>
<sequence>MMHDVVIRRVNSPELITSDLDPNTQYIYEIIAYNILGNQSAATIGNFETKDADNDAVKDNNQDSSTAMIVMLSIGWFAAVAAFIKIVCIRIRRKPKLDLRHTDSQHSTARPSIERSRSAIFENETLNDYNSLPQNTQHETTENNEENSSQQTNESRHQPNNSRYANACFEPTSITSNNIYDAIRDINPALRFN</sequence>
<keyword evidence="2" id="KW-0472">Membrane</keyword>
<evidence type="ECO:0000256" key="1">
    <source>
        <dbReference type="SAM" id="MobiDB-lite"/>
    </source>
</evidence>
<evidence type="ECO:0008006" key="5">
    <source>
        <dbReference type="Google" id="ProtNLM"/>
    </source>
</evidence>
<reference evidence="3" key="1">
    <citation type="submission" date="2020-05" db="UniProtKB">
        <authorList>
            <consortium name="EnsemblMetazoa"/>
        </authorList>
    </citation>
    <scope>IDENTIFICATION</scope>
    <source>
        <strain evidence="3">BB02</strain>
    </source>
</reference>
<gene>
    <name evidence="3" type="primary">106060981</name>
</gene>
<name>A0A2C9M8Y9_BIOGL</name>
<feature type="region of interest" description="Disordered" evidence="1">
    <location>
        <begin position="124"/>
        <end position="164"/>
    </location>
</feature>
<feature type="transmembrane region" description="Helical" evidence="2">
    <location>
        <begin position="67"/>
        <end position="88"/>
    </location>
</feature>
<dbReference type="KEGG" id="bgt:106060981"/>
<organism evidence="3 4">
    <name type="scientific">Biomphalaria glabrata</name>
    <name type="common">Bloodfluke planorb</name>
    <name type="synonym">Freshwater snail</name>
    <dbReference type="NCBI Taxonomy" id="6526"/>
    <lineage>
        <taxon>Eukaryota</taxon>
        <taxon>Metazoa</taxon>
        <taxon>Spiralia</taxon>
        <taxon>Lophotrochozoa</taxon>
        <taxon>Mollusca</taxon>
        <taxon>Gastropoda</taxon>
        <taxon>Heterobranchia</taxon>
        <taxon>Euthyneura</taxon>
        <taxon>Panpulmonata</taxon>
        <taxon>Hygrophila</taxon>
        <taxon>Lymnaeoidea</taxon>
        <taxon>Planorbidae</taxon>
        <taxon>Biomphalaria</taxon>
    </lineage>
</organism>
<keyword evidence="2" id="KW-1133">Transmembrane helix</keyword>
<dbReference type="VEuPathDB" id="VectorBase:BGLAX_027617"/>
<evidence type="ECO:0000313" key="4">
    <source>
        <dbReference type="Proteomes" id="UP000076420"/>
    </source>
</evidence>
<dbReference type="Proteomes" id="UP000076420">
    <property type="component" value="Unassembled WGS sequence"/>
</dbReference>
<proteinExistence type="predicted"/>
<dbReference type="VEuPathDB" id="VectorBase:BGLB039925"/>
<dbReference type="EnsemblMetazoa" id="BGLB039925-RA">
    <property type="protein sequence ID" value="BGLB039925-PA"/>
    <property type="gene ID" value="BGLB039925"/>
</dbReference>
<protein>
    <recommendedName>
        <fullName evidence="5">Fibronectin type-III domain-containing protein</fullName>
    </recommendedName>
</protein>
<dbReference type="AlphaFoldDB" id="A0A2C9M8Y9"/>
<evidence type="ECO:0000256" key="2">
    <source>
        <dbReference type="SAM" id="Phobius"/>
    </source>
</evidence>
<keyword evidence="2" id="KW-0812">Transmembrane</keyword>
<accession>A0A2C9M8Y9</accession>